<protein>
    <submittedName>
        <fullName evidence="3">Insulinase family protein</fullName>
    </submittedName>
</protein>
<name>A0ABW1YFL8_9DEIO</name>
<dbReference type="InterPro" id="IPR050361">
    <property type="entry name" value="MPP/UQCRC_Complex"/>
</dbReference>
<dbReference type="EMBL" id="JBHSWD010000001">
    <property type="protein sequence ID" value="MFC6592238.1"/>
    <property type="molecule type" value="Genomic_DNA"/>
</dbReference>
<dbReference type="SUPFAM" id="SSF63411">
    <property type="entry name" value="LuxS/MPP-like metallohydrolase"/>
    <property type="match status" value="1"/>
</dbReference>
<comment type="caution">
    <text evidence="3">The sequence shown here is derived from an EMBL/GenBank/DDBJ whole genome shotgun (WGS) entry which is preliminary data.</text>
</comment>
<evidence type="ECO:0000256" key="1">
    <source>
        <dbReference type="ARBA" id="ARBA00007261"/>
    </source>
</evidence>
<keyword evidence="4" id="KW-1185">Reference proteome</keyword>
<gene>
    <name evidence="3" type="ORF">ACFP81_09680</name>
</gene>
<feature type="domain" description="Peptidase M16 C-terminal" evidence="2">
    <location>
        <begin position="7"/>
        <end position="170"/>
    </location>
</feature>
<dbReference type="Pfam" id="PF05193">
    <property type="entry name" value="Peptidase_M16_C"/>
    <property type="match status" value="1"/>
</dbReference>
<dbReference type="InterPro" id="IPR007863">
    <property type="entry name" value="Peptidase_M16_C"/>
</dbReference>
<evidence type="ECO:0000259" key="2">
    <source>
        <dbReference type="Pfam" id="PF05193"/>
    </source>
</evidence>
<reference evidence="4" key="1">
    <citation type="journal article" date="2019" name="Int. J. Syst. Evol. Microbiol.">
        <title>The Global Catalogue of Microorganisms (GCM) 10K type strain sequencing project: providing services to taxonomists for standard genome sequencing and annotation.</title>
        <authorList>
            <consortium name="The Broad Institute Genomics Platform"/>
            <consortium name="The Broad Institute Genome Sequencing Center for Infectious Disease"/>
            <person name="Wu L."/>
            <person name="Ma J."/>
        </authorList>
    </citation>
    <scope>NUCLEOTIDE SEQUENCE [LARGE SCALE GENOMIC DNA]</scope>
    <source>
        <strain evidence="4">CGMCC 1.15772</strain>
    </source>
</reference>
<dbReference type="Gene3D" id="3.30.830.10">
    <property type="entry name" value="Metalloenzyme, LuxS/M16 peptidase-like"/>
    <property type="match status" value="1"/>
</dbReference>
<evidence type="ECO:0000313" key="4">
    <source>
        <dbReference type="Proteomes" id="UP001596297"/>
    </source>
</evidence>
<dbReference type="Proteomes" id="UP001596297">
    <property type="component" value="Unassembled WGS sequence"/>
</dbReference>
<dbReference type="InterPro" id="IPR011249">
    <property type="entry name" value="Metalloenz_LuxS/M16"/>
</dbReference>
<comment type="similarity">
    <text evidence="1">Belongs to the peptidase M16 family.</text>
</comment>
<dbReference type="RefSeq" id="WP_380083246.1">
    <property type="nucleotide sequence ID" value="NZ_JBHSWD010000001.1"/>
</dbReference>
<dbReference type="PANTHER" id="PTHR11851">
    <property type="entry name" value="METALLOPROTEASE"/>
    <property type="match status" value="1"/>
</dbReference>
<dbReference type="PANTHER" id="PTHR11851:SF49">
    <property type="entry name" value="MITOCHONDRIAL-PROCESSING PEPTIDASE SUBUNIT ALPHA"/>
    <property type="match status" value="1"/>
</dbReference>
<evidence type="ECO:0000313" key="3">
    <source>
        <dbReference type="EMBL" id="MFC6592238.1"/>
    </source>
</evidence>
<organism evidence="3 4">
    <name type="scientific">Deinococcus lacus</name>
    <dbReference type="NCBI Taxonomy" id="392561"/>
    <lineage>
        <taxon>Bacteria</taxon>
        <taxon>Thermotogati</taxon>
        <taxon>Deinococcota</taxon>
        <taxon>Deinococci</taxon>
        <taxon>Deinococcales</taxon>
        <taxon>Deinococcaceae</taxon>
        <taxon>Deinococcus</taxon>
    </lineage>
</organism>
<accession>A0ABW1YFL8</accession>
<proteinExistence type="inferred from homology"/>
<sequence>MACLRAHLSHYSAPRTLLAVSGAFDPAQARAWAQQWAADWPQAAADAPAPPAHLEPVVGGLRVLPAPLERTQVALAWPGVGTLENRRDAAGVLSELIGGDNGFLYWALLDTGLADSADFGHLDFRDCGVFEGGFSCDPGRTAEALAAYQAALRDAQDFTPQQLGRAKRKLAVHTLARAETPQGRLFALGLEAAATGQVVTPEAQAARWQAVSADEVRALLGNILAAPLTGVVLGKLGDLAAEDLLVAGSHKV</sequence>